<evidence type="ECO:0000313" key="5">
    <source>
        <dbReference type="Proteomes" id="UP001163823"/>
    </source>
</evidence>
<accession>A0AAD7KUA8</accession>
<evidence type="ECO:0000259" key="2">
    <source>
        <dbReference type="Pfam" id="PF06075"/>
    </source>
</evidence>
<dbReference type="InterPro" id="IPR049172">
    <property type="entry name" value="DUF6857_pln"/>
</dbReference>
<dbReference type="InterPro" id="IPR048297">
    <property type="entry name" value="DUF936_dom_pln"/>
</dbReference>
<evidence type="ECO:0000313" key="4">
    <source>
        <dbReference type="EMBL" id="KAJ7946158.1"/>
    </source>
</evidence>
<feature type="region of interest" description="Disordered" evidence="1">
    <location>
        <begin position="224"/>
        <end position="243"/>
    </location>
</feature>
<dbReference type="InterPro" id="IPR010341">
    <property type="entry name" value="DUF936_pln"/>
</dbReference>
<organism evidence="4 5">
    <name type="scientific">Quillaja saponaria</name>
    <name type="common">Soap bark tree</name>
    <dbReference type="NCBI Taxonomy" id="32244"/>
    <lineage>
        <taxon>Eukaryota</taxon>
        <taxon>Viridiplantae</taxon>
        <taxon>Streptophyta</taxon>
        <taxon>Embryophyta</taxon>
        <taxon>Tracheophyta</taxon>
        <taxon>Spermatophyta</taxon>
        <taxon>Magnoliopsida</taxon>
        <taxon>eudicotyledons</taxon>
        <taxon>Gunneridae</taxon>
        <taxon>Pentapetalae</taxon>
        <taxon>rosids</taxon>
        <taxon>fabids</taxon>
        <taxon>Fabales</taxon>
        <taxon>Quillajaceae</taxon>
        <taxon>Quillaja</taxon>
    </lineage>
</organism>
<reference evidence="4" key="1">
    <citation type="journal article" date="2023" name="Science">
        <title>Elucidation of the pathway for biosynthesis of saponin adjuvants from the soapbark tree.</title>
        <authorList>
            <person name="Reed J."/>
            <person name="Orme A."/>
            <person name="El-Demerdash A."/>
            <person name="Owen C."/>
            <person name="Martin L.B.B."/>
            <person name="Misra R.C."/>
            <person name="Kikuchi S."/>
            <person name="Rejzek M."/>
            <person name="Martin A.C."/>
            <person name="Harkess A."/>
            <person name="Leebens-Mack J."/>
            <person name="Louveau T."/>
            <person name="Stephenson M.J."/>
            <person name="Osbourn A."/>
        </authorList>
    </citation>
    <scope>NUCLEOTIDE SEQUENCE</scope>
    <source>
        <strain evidence="4">S10</strain>
    </source>
</reference>
<dbReference type="Pfam" id="PF06075">
    <property type="entry name" value="DUF936"/>
    <property type="match status" value="1"/>
</dbReference>
<feature type="domain" description="DUF6857" evidence="3">
    <location>
        <begin position="281"/>
        <end position="577"/>
    </location>
</feature>
<sequence>MANLASGVLLKLLGEMNMENEPEQRKPSLLQIRSIIPVMAEDDLWPNQGFYLKVSDSSHATFVSLPQEEDEMVLSNKLQIGQLIYVEKLESTHLVPKIRGIKPVPGRHLCVGKPKDLVAIDKLIDLHGLSNHLSIMETNDSREKKPREKFRSLSASKVHPNNNAGRTSRVHRERDSDFEISVSSYSSVPTTKRRSWNGREISAVLKQGRKPTCRSRSACVSPVRSAGYDSCSEDNPNSKTKVKDIGVTPQSVKTSNKNKISISTKHSEKSSDSEAMLTLDNDKKREDTKILWSSLPSILVNHGKEVLRHKEAALTAAVEALQEASAAERILKCLSTYSELQSAKGGNQQPSVDTFFSLQDNLNQTSLIVQSLRCISPLRDNDSDPCSSGSISEALKLASDRKKNAISWVKQALASDLSPSYSSPSSISMQSEETMRKSSTNSGNKPKGMCFVGMQRNNREVQIGLATDYSIPDWMKGSTIDAAADLTNTLQEECRKWFLAHVENYLDDVKSKTMSKSDSEVAEMMRQMKRVNDWLDVMDGSQEGSTLENSELEAYGRVRNKIYGFLLKNVERTCMALESVNATVE</sequence>
<keyword evidence="5" id="KW-1185">Reference proteome</keyword>
<dbReference type="EMBL" id="JARAOO010000013">
    <property type="protein sequence ID" value="KAJ7946158.1"/>
    <property type="molecule type" value="Genomic_DNA"/>
</dbReference>
<dbReference type="Proteomes" id="UP001163823">
    <property type="component" value="Chromosome 13"/>
</dbReference>
<feature type="compositionally biased region" description="Polar residues" evidence="1">
    <location>
        <begin position="250"/>
        <end position="264"/>
    </location>
</feature>
<dbReference type="AlphaFoldDB" id="A0AAD7KUA8"/>
<protein>
    <submittedName>
        <fullName evidence="4">DNA double-strand break repair Rad50 ATPase</fullName>
    </submittedName>
</protein>
<proteinExistence type="predicted"/>
<dbReference type="Pfam" id="PF21647">
    <property type="entry name" value="DUF6857"/>
    <property type="match status" value="1"/>
</dbReference>
<feature type="region of interest" description="Disordered" evidence="1">
    <location>
        <begin position="250"/>
        <end position="275"/>
    </location>
</feature>
<feature type="domain" description="DUF936" evidence="2">
    <location>
        <begin position="4"/>
        <end position="119"/>
    </location>
</feature>
<gene>
    <name evidence="4" type="ORF">O6P43_031125</name>
</gene>
<evidence type="ECO:0000256" key="1">
    <source>
        <dbReference type="SAM" id="MobiDB-lite"/>
    </source>
</evidence>
<feature type="region of interest" description="Disordered" evidence="1">
    <location>
        <begin position="417"/>
        <end position="448"/>
    </location>
</feature>
<feature type="compositionally biased region" description="Basic and acidic residues" evidence="1">
    <location>
        <begin position="139"/>
        <end position="151"/>
    </location>
</feature>
<feature type="compositionally biased region" description="Low complexity" evidence="1">
    <location>
        <begin position="417"/>
        <end position="431"/>
    </location>
</feature>
<dbReference type="PANTHER" id="PTHR31928">
    <property type="entry name" value="EXPRESSED PROTEIN"/>
    <property type="match status" value="1"/>
</dbReference>
<feature type="compositionally biased region" description="Polar residues" evidence="1">
    <location>
        <begin position="153"/>
        <end position="166"/>
    </location>
</feature>
<evidence type="ECO:0000259" key="3">
    <source>
        <dbReference type="Pfam" id="PF21647"/>
    </source>
</evidence>
<dbReference type="PANTHER" id="PTHR31928:SF12">
    <property type="entry name" value="DUF3741 DOMAIN-CONTAINING PROTEIN"/>
    <property type="match status" value="1"/>
</dbReference>
<feature type="region of interest" description="Disordered" evidence="1">
    <location>
        <begin position="139"/>
        <end position="176"/>
    </location>
</feature>
<comment type="caution">
    <text evidence="4">The sequence shown here is derived from an EMBL/GenBank/DDBJ whole genome shotgun (WGS) entry which is preliminary data.</text>
</comment>
<name>A0AAD7KUA8_QUISA</name>
<dbReference type="KEGG" id="qsa:O6P43_031125"/>